<evidence type="ECO:0000313" key="5">
    <source>
        <dbReference type="Proteomes" id="UP000241394"/>
    </source>
</evidence>
<dbReference type="Gene3D" id="2.30.30.790">
    <property type="match status" value="1"/>
</dbReference>
<dbReference type="NCBIfam" id="TIGR01024">
    <property type="entry name" value="rplS_bact"/>
    <property type="match status" value="1"/>
</dbReference>
<sequence length="266" mass="29822">MQSFYGSIRSVRRHSLKIVEYKTTKSRPLSSGLIIPKCSTPSDVKFIDSSIDSSNGLLYQTLIKFTSHSPLVMAKPSIKTDLFTPFNNGGIHAVAMSCRGPKPGLFHQSMVVQTLSSRSISTMNNSGDSVAQDSSDSVSGVAPRIKFKRLDKTAHHIMQILDKEAVEEVKNQREIPDIKPGYIIQLKVEVPDNKRRVSILKGIVIARRNAGLNTTFRLRRLVAGVGVESLFPLYSPNIKEIKVLDKKKVRRAKLYYLRDRMNPLKK</sequence>
<gene>
    <name evidence="4" type="ORF">CEY00_Acc18084</name>
</gene>
<name>A0A2R6QGJ9_ACTCC</name>
<dbReference type="AlphaFoldDB" id="A0A2R6QGJ9"/>
<dbReference type="Gramene" id="PSS07731">
    <property type="protein sequence ID" value="PSS07731"/>
    <property type="gene ID" value="CEY00_Acc18084"/>
</dbReference>
<organism evidence="4 5">
    <name type="scientific">Actinidia chinensis var. chinensis</name>
    <name type="common">Chinese soft-hair kiwi</name>
    <dbReference type="NCBI Taxonomy" id="1590841"/>
    <lineage>
        <taxon>Eukaryota</taxon>
        <taxon>Viridiplantae</taxon>
        <taxon>Streptophyta</taxon>
        <taxon>Embryophyta</taxon>
        <taxon>Tracheophyta</taxon>
        <taxon>Spermatophyta</taxon>
        <taxon>Magnoliopsida</taxon>
        <taxon>eudicotyledons</taxon>
        <taxon>Gunneridae</taxon>
        <taxon>Pentapetalae</taxon>
        <taxon>asterids</taxon>
        <taxon>Ericales</taxon>
        <taxon>Actinidiaceae</taxon>
        <taxon>Actinidia</taxon>
    </lineage>
</organism>
<comment type="caution">
    <text evidence="4">The sequence shown here is derived from an EMBL/GenBank/DDBJ whole genome shotgun (WGS) entry which is preliminary data.</text>
</comment>
<evidence type="ECO:0000256" key="1">
    <source>
        <dbReference type="ARBA" id="ARBA00005781"/>
    </source>
</evidence>
<dbReference type="InterPro" id="IPR038657">
    <property type="entry name" value="Ribosomal_bL19_sf"/>
</dbReference>
<dbReference type="InterPro" id="IPR008991">
    <property type="entry name" value="Translation_prot_SH3-like_sf"/>
</dbReference>
<proteinExistence type="inferred from homology"/>
<keyword evidence="5" id="KW-1185">Reference proteome</keyword>
<dbReference type="SUPFAM" id="SSF50104">
    <property type="entry name" value="Translation proteins SH3-like domain"/>
    <property type="match status" value="1"/>
</dbReference>
<dbReference type="PANTHER" id="PTHR15680:SF9">
    <property type="entry name" value="LARGE RIBOSOMAL SUBUNIT PROTEIN BL19M"/>
    <property type="match status" value="1"/>
</dbReference>
<protein>
    <submittedName>
        <fullName evidence="4">50S ribosomal protein like</fullName>
    </submittedName>
</protein>
<dbReference type="InterPro" id="IPR001857">
    <property type="entry name" value="Ribosomal_bL19"/>
</dbReference>
<dbReference type="OrthoDB" id="432645at2759"/>
<evidence type="ECO:0000313" key="4">
    <source>
        <dbReference type="EMBL" id="PSS07731.1"/>
    </source>
</evidence>
<dbReference type="PRINTS" id="PR00061">
    <property type="entry name" value="RIBOSOMALL19"/>
</dbReference>
<dbReference type="InParanoid" id="A0A2R6QGJ9"/>
<comment type="similarity">
    <text evidence="1">Belongs to the bacterial ribosomal protein bL19 family.</text>
</comment>
<dbReference type="OMA" id="MQSFCGR"/>
<dbReference type="Pfam" id="PF01245">
    <property type="entry name" value="Ribosomal_L19"/>
    <property type="match status" value="1"/>
</dbReference>
<dbReference type="FunCoup" id="A0A2R6QGJ9">
    <property type="interactions" value="1667"/>
</dbReference>
<dbReference type="STRING" id="1590841.A0A2R6QGJ9"/>
<dbReference type="GO" id="GO:1990904">
    <property type="term" value="C:ribonucleoprotein complex"/>
    <property type="evidence" value="ECO:0007669"/>
    <property type="project" value="UniProtKB-KW"/>
</dbReference>
<reference evidence="5" key="2">
    <citation type="journal article" date="2018" name="BMC Genomics">
        <title>A manually annotated Actinidia chinensis var. chinensis (kiwifruit) genome highlights the challenges associated with draft genomes and gene prediction in plants.</title>
        <authorList>
            <person name="Pilkington S.M."/>
            <person name="Crowhurst R."/>
            <person name="Hilario E."/>
            <person name="Nardozza S."/>
            <person name="Fraser L."/>
            <person name="Peng Y."/>
            <person name="Gunaseelan K."/>
            <person name="Simpson R."/>
            <person name="Tahir J."/>
            <person name="Deroles S.C."/>
            <person name="Templeton K."/>
            <person name="Luo Z."/>
            <person name="Davy M."/>
            <person name="Cheng C."/>
            <person name="McNeilage M."/>
            <person name="Scaglione D."/>
            <person name="Liu Y."/>
            <person name="Zhang Q."/>
            <person name="Datson P."/>
            <person name="De Silva N."/>
            <person name="Gardiner S.E."/>
            <person name="Bassett H."/>
            <person name="Chagne D."/>
            <person name="McCallum J."/>
            <person name="Dzierzon H."/>
            <person name="Deng C."/>
            <person name="Wang Y.Y."/>
            <person name="Barron L."/>
            <person name="Manako K."/>
            <person name="Bowen J."/>
            <person name="Foster T.M."/>
            <person name="Erridge Z.A."/>
            <person name="Tiffin H."/>
            <person name="Waite C.N."/>
            <person name="Davies K.M."/>
            <person name="Grierson E.P."/>
            <person name="Laing W.A."/>
            <person name="Kirk R."/>
            <person name="Chen X."/>
            <person name="Wood M."/>
            <person name="Montefiori M."/>
            <person name="Brummell D.A."/>
            <person name="Schwinn K.E."/>
            <person name="Catanach A."/>
            <person name="Fullerton C."/>
            <person name="Li D."/>
            <person name="Meiyalaghan S."/>
            <person name="Nieuwenhuizen N."/>
            <person name="Read N."/>
            <person name="Prakash R."/>
            <person name="Hunter D."/>
            <person name="Zhang H."/>
            <person name="McKenzie M."/>
            <person name="Knabel M."/>
            <person name="Harris A."/>
            <person name="Allan A.C."/>
            <person name="Gleave A."/>
            <person name="Chen A."/>
            <person name="Janssen B.J."/>
            <person name="Plunkett B."/>
            <person name="Ampomah-Dwamena C."/>
            <person name="Voogd C."/>
            <person name="Leif D."/>
            <person name="Lafferty D."/>
            <person name="Souleyre E.J.F."/>
            <person name="Varkonyi-Gasic E."/>
            <person name="Gambi F."/>
            <person name="Hanley J."/>
            <person name="Yao J.L."/>
            <person name="Cheung J."/>
            <person name="David K.M."/>
            <person name="Warren B."/>
            <person name="Marsh K."/>
            <person name="Snowden K.C."/>
            <person name="Lin-Wang K."/>
            <person name="Brian L."/>
            <person name="Martinez-Sanchez M."/>
            <person name="Wang M."/>
            <person name="Ileperuma N."/>
            <person name="Macnee N."/>
            <person name="Campin R."/>
            <person name="McAtee P."/>
            <person name="Drummond R.S.M."/>
            <person name="Espley R.V."/>
            <person name="Ireland H.S."/>
            <person name="Wu R."/>
            <person name="Atkinson R.G."/>
            <person name="Karunairetnam S."/>
            <person name="Bulley S."/>
            <person name="Chunkath S."/>
            <person name="Hanley Z."/>
            <person name="Storey R."/>
            <person name="Thrimawithana A.H."/>
            <person name="Thomson S."/>
            <person name="David C."/>
            <person name="Testolin R."/>
            <person name="Huang H."/>
            <person name="Hellens R.P."/>
            <person name="Schaffer R.J."/>
        </authorList>
    </citation>
    <scope>NUCLEOTIDE SEQUENCE [LARGE SCALE GENOMIC DNA]</scope>
    <source>
        <strain evidence="5">cv. Red5</strain>
    </source>
</reference>
<evidence type="ECO:0000256" key="2">
    <source>
        <dbReference type="ARBA" id="ARBA00022980"/>
    </source>
</evidence>
<dbReference type="GO" id="GO:0005840">
    <property type="term" value="C:ribosome"/>
    <property type="evidence" value="ECO:0007669"/>
    <property type="project" value="UniProtKB-KW"/>
</dbReference>
<keyword evidence="2 4" id="KW-0689">Ribosomal protein</keyword>
<dbReference type="EMBL" id="NKQK01000016">
    <property type="protein sequence ID" value="PSS07731.1"/>
    <property type="molecule type" value="Genomic_DNA"/>
</dbReference>
<dbReference type="GO" id="GO:0006412">
    <property type="term" value="P:translation"/>
    <property type="evidence" value="ECO:0007669"/>
    <property type="project" value="InterPro"/>
</dbReference>
<evidence type="ECO:0000256" key="3">
    <source>
        <dbReference type="ARBA" id="ARBA00023274"/>
    </source>
</evidence>
<dbReference type="Proteomes" id="UP000241394">
    <property type="component" value="Chromosome LG16"/>
</dbReference>
<keyword evidence="3" id="KW-0687">Ribonucleoprotein</keyword>
<reference evidence="4 5" key="1">
    <citation type="submission" date="2017-07" db="EMBL/GenBank/DDBJ databases">
        <title>An improved, manually edited Actinidia chinensis var. chinensis (kiwifruit) genome highlights the challenges associated with draft genomes and gene prediction in plants.</title>
        <authorList>
            <person name="Pilkington S."/>
            <person name="Crowhurst R."/>
            <person name="Hilario E."/>
            <person name="Nardozza S."/>
            <person name="Fraser L."/>
            <person name="Peng Y."/>
            <person name="Gunaseelan K."/>
            <person name="Simpson R."/>
            <person name="Tahir J."/>
            <person name="Deroles S."/>
            <person name="Templeton K."/>
            <person name="Luo Z."/>
            <person name="Davy M."/>
            <person name="Cheng C."/>
            <person name="Mcneilage M."/>
            <person name="Scaglione D."/>
            <person name="Liu Y."/>
            <person name="Zhang Q."/>
            <person name="Datson P."/>
            <person name="De Silva N."/>
            <person name="Gardiner S."/>
            <person name="Bassett H."/>
            <person name="Chagne D."/>
            <person name="Mccallum J."/>
            <person name="Dzierzon H."/>
            <person name="Deng C."/>
            <person name="Wang Y.-Y."/>
            <person name="Barron N."/>
            <person name="Manako K."/>
            <person name="Bowen J."/>
            <person name="Foster T."/>
            <person name="Erridge Z."/>
            <person name="Tiffin H."/>
            <person name="Waite C."/>
            <person name="Davies K."/>
            <person name="Grierson E."/>
            <person name="Laing W."/>
            <person name="Kirk R."/>
            <person name="Chen X."/>
            <person name="Wood M."/>
            <person name="Montefiori M."/>
            <person name="Brummell D."/>
            <person name="Schwinn K."/>
            <person name="Catanach A."/>
            <person name="Fullerton C."/>
            <person name="Li D."/>
            <person name="Meiyalaghan S."/>
            <person name="Nieuwenhuizen N."/>
            <person name="Read N."/>
            <person name="Prakash R."/>
            <person name="Hunter D."/>
            <person name="Zhang H."/>
            <person name="Mckenzie M."/>
            <person name="Knabel M."/>
            <person name="Harris A."/>
            <person name="Allan A."/>
            <person name="Chen A."/>
            <person name="Janssen B."/>
            <person name="Plunkett B."/>
            <person name="Dwamena C."/>
            <person name="Voogd C."/>
            <person name="Leif D."/>
            <person name="Lafferty D."/>
            <person name="Souleyre E."/>
            <person name="Varkonyi-Gasic E."/>
            <person name="Gambi F."/>
            <person name="Hanley J."/>
            <person name="Yao J.-L."/>
            <person name="Cheung J."/>
            <person name="David K."/>
            <person name="Warren B."/>
            <person name="Marsh K."/>
            <person name="Snowden K."/>
            <person name="Lin-Wang K."/>
            <person name="Brian L."/>
            <person name="Martinez-Sanchez M."/>
            <person name="Wang M."/>
            <person name="Ileperuma N."/>
            <person name="Macnee N."/>
            <person name="Campin R."/>
            <person name="Mcatee P."/>
            <person name="Drummond R."/>
            <person name="Espley R."/>
            <person name="Ireland H."/>
            <person name="Wu R."/>
            <person name="Atkinson R."/>
            <person name="Karunairetnam S."/>
            <person name="Bulley S."/>
            <person name="Chunkath S."/>
            <person name="Hanley Z."/>
            <person name="Storey R."/>
            <person name="Thrimawithana A."/>
            <person name="Thomson S."/>
            <person name="David C."/>
            <person name="Testolin R."/>
        </authorList>
    </citation>
    <scope>NUCLEOTIDE SEQUENCE [LARGE SCALE GENOMIC DNA]</scope>
    <source>
        <strain evidence="5">cv. Red5</strain>
        <tissue evidence="4">Young leaf</tissue>
    </source>
</reference>
<accession>A0A2R6QGJ9</accession>
<dbReference type="GO" id="GO:0003735">
    <property type="term" value="F:structural constituent of ribosome"/>
    <property type="evidence" value="ECO:0007669"/>
    <property type="project" value="InterPro"/>
</dbReference>
<dbReference type="PANTHER" id="PTHR15680">
    <property type="entry name" value="RIBOSOMAL PROTEIN L19"/>
    <property type="match status" value="1"/>
</dbReference>
<dbReference type="FunFam" id="2.30.30.790:FF:000003">
    <property type="entry name" value="50S ribosomal protein L19, chloroplastic"/>
    <property type="match status" value="1"/>
</dbReference>